<keyword evidence="3" id="KW-1185">Reference proteome</keyword>
<dbReference type="SUPFAM" id="SSF54427">
    <property type="entry name" value="NTF2-like"/>
    <property type="match status" value="1"/>
</dbReference>
<evidence type="ECO:0000256" key="1">
    <source>
        <dbReference type="SAM" id="SignalP"/>
    </source>
</evidence>
<gene>
    <name evidence="2" type="ORF">ACFOGP_15435</name>
</gene>
<reference evidence="3" key="1">
    <citation type="journal article" date="2019" name="Int. J. Syst. Evol. Microbiol.">
        <title>The Global Catalogue of Microorganisms (GCM) 10K type strain sequencing project: providing services to taxonomists for standard genome sequencing and annotation.</title>
        <authorList>
            <consortium name="The Broad Institute Genomics Platform"/>
            <consortium name="The Broad Institute Genome Sequencing Center for Infectious Disease"/>
            <person name="Wu L."/>
            <person name="Ma J."/>
        </authorList>
    </citation>
    <scope>NUCLEOTIDE SEQUENCE [LARGE SCALE GENOMIC DNA]</scope>
    <source>
        <strain evidence="3">KCTC 52366</strain>
    </source>
</reference>
<sequence>MTFKATTTAALVALSTTFAAGTALAQEEVRPGVFFAGEVEPADSPRGEMQTLIFELATAWADCNSDAMSGAVAENVKFSYPTTAYEGLPTMLEDLNTFCGMATDVSIYMPEDAFYIDLEEGRVAVELQFRAFQRGAKQVVNDVWVATVEDGKITIIKEYLDGRVKDLQALGVLQLEESPAFLTPWPPRTEEWAECFPIAKAAPVNTCPPTE</sequence>
<dbReference type="Gene3D" id="3.10.450.50">
    <property type="match status" value="1"/>
</dbReference>
<name>A0ABV7GWG6_9RHOB</name>
<comment type="caution">
    <text evidence="2">The sequence shown here is derived from an EMBL/GenBank/DDBJ whole genome shotgun (WGS) entry which is preliminary data.</text>
</comment>
<dbReference type="RefSeq" id="WP_275631373.1">
    <property type="nucleotide sequence ID" value="NZ_JARGYD010000001.1"/>
</dbReference>
<organism evidence="2 3">
    <name type="scientific">Psychromarinibacter halotolerans</name>
    <dbReference type="NCBI Taxonomy" id="1775175"/>
    <lineage>
        <taxon>Bacteria</taxon>
        <taxon>Pseudomonadati</taxon>
        <taxon>Pseudomonadota</taxon>
        <taxon>Alphaproteobacteria</taxon>
        <taxon>Rhodobacterales</taxon>
        <taxon>Paracoccaceae</taxon>
        <taxon>Psychromarinibacter</taxon>
    </lineage>
</organism>
<keyword evidence="1" id="KW-0732">Signal</keyword>
<feature type="chain" id="PRO_5045966194" evidence="1">
    <location>
        <begin position="26"/>
        <end position="211"/>
    </location>
</feature>
<feature type="signal peptide" evidence="1">
    <location>
        <begin position="1"/>
        <end position="25"/>
    </location>
</feature>
<proteinExistence type="predicted"/>
<accession>A0ABV7GWG6</accession>
<dbReference type="EMBL" id="JBHRTB010000010">
    <property type="protein sequence ID" value="MFC3144112.1"/>
    <property type="molecule type" value="Genomic_DNA"/>
</dbReference>
<protein>
    <submittedName>
        <fullName evidence="2">Nuclear transport factor 2 family protein</fullName>
    </submittedName>
</protein>
<evidence type="ECO:0000313" key="2">
    <source>
        <dbReference type="EMBL" id="MFC3144112.1"/>
    </source>
</evidence>
<dbReference type="InterPro" id="IPR032710">
    <property type="entry name" value="NTF2-like_dom_sf"/>
</dbReference>
<evidence type="ECO:0000313" key="3">
    <source>
        <dbReference type="Proteomes" id="UP001595632"/>
    </source>
</evidence>
<dbReference type="Proteomes" id="UP001595632">
    <property type="component" value="Unassembled WGS sequence"/>
</dbReference>